<dbReference type="HAMAP" id="MF_00059">
    <property type="entry name" value="RNApol_bact_RpoA"/>
    <property type="match status" value="1"/>
</dbReference>
<dbReference type="SUPFAM" id="SSF55257">
    <property type="entry name" value="RBP11-like subunits of RNA polymerase"/>
    <property type="match status" value="1"/>
</dbReference>
<evidence type="ECO:0000256" key="1">
    <source>
        <dbReference type="ARBA" id="ARBA00007123"/>
    </source>
</evidence>
<dbReference type="GO" id="GO:0003899">
    <property type="term" value="F:DNA-directed RNA polymerase activity"/>
    <property type="evidence" value="ECO:0007669"/>
    <property type="project" value="UniProtKB-EC"/>
</dbReference>
<dbReference type="GO" id="GO:0003677">
    <property type="term" value="F:DNA binding"/>
    <property type="evidence" value="ECO:0007669"/>
    <property type="project" value="InterPro"/>
</dbReference>
<dbReference type="GO" id="GO:0046983">
    <property type="term" value="F:protein dimerization activity"/>
    <property type="evidence" value="ECO:0007669"/>
    <property type="project" value="InterPro"/>
</dbReference>
<keyword evidence="6" id="KW-0804">Transcription</keyword>
<dbReference type="NCBIfam" id="TIGR02027">
    <property type="entry name" value="rpoA"/>
    <property type="match status" value="1"/>
</dbReference>
<reference evidence="9" key="1">
    <citation type="journal article" date="2015" name="Nature">
        <title>Complex archaea that bridge the gap between prokaryotes and eukaryotes.</title>
        <authorList>
            <person name="Spang A."/>
            <person name="Saw J.H."/>
            <person name="Jorgensen S.L."/>
            <person name="Zaremba-Niedzwiedzka K."/>
            <person name="Martijn J."/>
            <person name="Lind A.E."/>
            <person name="van Eijk R."/>
            <person name="Schleper C."/>
            <person name="Guy L."/>
            <person name="Ettema T.J."/>
        </authorList>
    </citation>
    <scope>NUCLEOTIDE SEQUENCE</scope>
</reference>
<dbReference type="InterPro" id="IPR011262">
    <property type="entry name" value="DNA-dir_RNA_pol_insert"/>
</dbReference>
<evidence type="ECO:0000256" key="7">
    <source>
        <dbReference type="ARBA" id="ARBA00048552"/>
    </source>
</evidence>
<dbReference type="GO" id="GO:0005737">
    <property type="term" value="C:cytoplasm"/>
    <property type="evidence" value="ECO:0007669"/>
    <property type="project" value="UniProtKB-ARBA"/>
</dbReference>
<protein>
    <recommendedName>
        <fullName evidence="2">DNA-directed RNA polymerase</fullName>
        <ecNumber evidence="2">2.7.7.6</ecNumber>
    </recommendedName>
</protein>
<dbReference type="InterPro" id="IPR036603">
    <property type="entry name" value="RBP11-like"/>
</dbReference>
<comment type="similarity">
    <text evidence="1">Belongs to the RNA polymerase alpha chain family.</text>
</comment>
<feature type="domain" description="DNA-directed RNA polymerase RpoA/D/Rpb3-type" evidence="8">
    <location>
        <begin position="26"/>
        <end position="235"/>
    </location>
</feature>
<evidence type="ECO:0000256" key="2">
    <source>
        <dbReference type="ARBA" id="ARBA00012418"/>
    </source>
</evidence>
<evidence type="ECO:0000313" key="9">
    <source>
        <dbReference type="EMBL" id="KKL20202.1"/>
    </source>
</evidence>
<dbReference type="Pfam" id="PF01000">
    <property type="entry name" value="RNA_pol_A_bac"/>
    <property type="match status" value="1"/>
</dbReference>
<evidence type="ECO:0000256" key="3">
    <source>
        <dbReference type="ARBA" id="ARBA00022478"/>
    </source>
</evidence>
<dbReference type="Gene3D" id="3.30.1360.10">
    <property type="entry name" value="RNA polymerase, RBP11-like subunit"/>
    <property type="match status" value="1"/>
</dbReference>
<dbReference type="InterPro" id="IPR011260">
    <property type="entry name" value="RNAP_asu_C"/>
</dbReference>
<dbReference type="NCBIfam" id="NF003513">
    <property type="entry name" value="PRK05182.1-2"/>
    <property type="match status" value="1"/>
</dbReference>
<dbReference type="Pfam" id="PF03118">
    <property type="entry name" value="RNA_pol_A_CTD"/>
    <property type="match status" value="1"/>
</dbReference>
<dbReference type="SUPFAM" id="SSF56553">
    <property type="entry name" value="Insert subdomain of RNA polymerase alpha subunit"/>
    <property type="match status" value="1"/>
</dbReference>
<comment type="caution">
    <text evidence="9">The sequence shown here is derived from an EMBL/GenBank/DDBJ whole genome shotgun (WGS) entry which is preliminary data.</text>
</comment>
<dbReference type="SMART" id="SM00662">
    <property type="entry name" value="RPOLD"/>
    <property type="match status" value="1"/>
</dbReference>
<keyword evidence="5" id="KW-0548">Nucleotidyltransferase</keyword>
<evidence type="ECO:0000256" key="6">
    <source>
        <dbReference type="ARBA" id="ARBA00023163"/>
    </source>
</evidence>
<evidence type="ECO:0000259" key="8">
    <source>
        <dbReference type="SMART" id="SM00662"/>
    </source>
</evidence>
<dbReference type="EC" id="2.7.7.6" evidence="2"/>
<dbReference type="GO" id="GO:0000428">
    <property type="term" value="C:DNA-directed RNA polymerase complex"/>
    <property type="evidence" value="ECO:0007669"/>
    <property type="project" value="UniProtKB-KW"/>
</dbReference>
<dbReference type="CDD" id="cd06928">
    <property type="entry name" value="RNAP_alpha_NTD"/>
    <property type="match status" value="1"/>
</dbReference>
<gene>
    <name evidence="9" type="ORF">LCGC14_2457810</name>
</gene>
<proteinExistence type="inferred from homology"/>
<dbReference type="AlphaFoldDB" id="A0A0F9C1W8"/>
<dbReference type="NCBIfam" id="NF003519">
    <property type="entry name" value="PRK05182.2-5"/>
    <property type="match status" value="1"/>
</dbReference>
<dbReference type="Gene3D" id="2.170.120.12">
    <property type="entry name" value="DNA-directed RNA polymerase, insert domain"/>
    <property type="match status" value="1"/>
</dbReference>
<sequence length="320" mass="35888">MEEEVVRELVKPKEIIIEKDTFSNTYGRFVIEPLERGYGITLGNSLRRILLSSIPGVAVISVKIEGVFHEFCSIKGVKEDVLQIIQNLKRIRARLFTGEKEKKIFLDVRGPLEVKASHIKPDSETEIVNPDIPIATLDNKETHLSMEITLAKGTGYVEAEENKKADQPVGTIPMDSVFTPIKKVKYEVRSARIGRKTSFDSLALEVSTDNTIRPDEAIQNAAKILIECFAPFATPGKKKIEAKTEKGEEFLEEELGKIGFSAARLRALKDLGIKNMRDLTNVSGKELLKIQKFGKKSLEKVERELAKHNLSLAKEKDNET</sequence>
<evidence type="ECO:0000256" key="4">
    <source>
        <dbReference type="ARBA" id="ARBA00022679"/>
    </source>
</evidence>
<dbReference type="GO" id="GO:0006351">
    <property type="term" value="P:DNA-templated transcription"/>
    <property type="evidence" value="ECO:0007669"/>
    <property type="project" value="InterPro"/>
</dbReference>
<dbReference type="FunFam" id="2.170.120.12:FF:000001">
    <property type="entry name" value="DNA-directed RNA polymerase subunit alpha"/>
    <property type="match status" value="1"/>
</dbReference>
<dbReference type="InterPro" id="IPR036643">
    <property type="entry name" value="RNApol_insert_sf"/>
</dbReference>
<evidence type="ECO:0000256" key="5">
    <source>
        <dbReference type="ARBA" id="ARBA00022695"/>
    </source>
</evidence>
<organism evidence="9">
    <name type="scientific">marine sediment metagenome</name>
    <dbReference type="NCBI Taxonomy" id="412755"/>
    <lineage>
        <taxon>unclassified sequences</taxon>
        <taxon>metagenomes</taxon>
        <taxon>ecological metagenomes</taxon>
    </lineage>
</organism>
<dbReference type="SUPFAM" id="SSF47789">
    <property type="entry name" value="C-terminal domain of RNA polymerase alpha subunit"/>
    <property type="match status" value="1"/>
</dbReference>
<accession>A0A0F9C1W8</accession>
<dbReference type="EMBL" id="LAZR01038191">
    <property type="protein sequence ID" value="KKL20202.1"/>
    <property type="molecule type" value="Genomic_DNA"/>
</dbReference>
<name>A0A0F9C1W8_9ZZZZ</name>
<keyword evidence="4" id="KW-0808">Transferase</keyword>
<dbReference type="InterPro" id="IPR011773">
    <property type="entry name" value="DNA-dir_RpoA"/>
</dbReference>
<dbReference type="Pfam" id="PF01193">
    <property type="entry name" value="RNA_pol_L"/>
    <property type="match status" value="1"/>
</dbReference>
<dbReference type="InterPro" id="IPR011263">
    <property type="entry name" value="DNA-dir_RNA_pol_RpoA/D/Rpb3"/>
</dbReference>
<comment type="catalytic activity">
    <reaction evidence="7">
        <text>RNA(n) + a ribonucleoside 5'-triphosphate = RNA(n+1) + diphosphate</text>
        <dbReference type="Rhea" id="RHEA:21248"/>
        <dbReference type="Rhea" id="RHEA-COMP:14527"/>
        <dbReference type="Rhea" id="RHEA-COMP:17342"/>
        <dbReference type="ChEBI" id="CHEBI:33019"/>
        <dbReference type="ChEBI" id="CHEBI:61557"/>
        <dbReference type="ChEBI" id="CHEBI:140395"/>
        <dbReference type="EC" id="2.7.7.6"/>
    </reaction>
</comment>
<keyword evidence="3" id="KW-0240">DNA-directed RNA polymerase</keyword>
<dbReference type="Gene3D" id="1.10.150.20">
    <property type="entry name" value="5' to 3' exonuclease, C-terminal subdomain"/>
    <property type="match status" value="1"/>
</dbReference>